<dbReference type="InterPro" id="IPR011990">
    <property type="entry name" value="TPR-like_helical_dom_sf"/>
</dbReference>
<feature type="domain" description="Signal transduction histidine kinase internal region" evidence="4">
    <location>
        <begin position="431"/>
        <end position="509"/>
    </location>
</feature>
<gene>
    <name evidence="5" type="ORF">KE626_22605</name>
</gene>
<protein>
    <submittedName>
        <fullName evidence="5">Histidine kinase</fullName>
    </submittedName>
</protein>
<keyword evidence="3" id="KW-0472">Membrane</keyword>
<comment type="caution">
    <text evidence="5">The sequence shown here is derived from an EMBL/GenBank/DDBJ whole genome shotgun (WGS) entry which is preliminary data.</text>
</comment>
<dbReference type="PROSITE" id="PS50005">
    <property type="entry name" value="TPR"/>
    <property type="match status" value="1"/>
</dbReference>
<feature type="coiled-coil region" evidence="2">
    <location>
        <begin position="471"/>
        <end position="498"/>
    </location>
</feature>
<evidence type="ECO:0000256" key="1">
    <source>
        <dbReference type="PROSITE-ProRule" id="PRU00339"/>
    </source>
</evidence>
<name>A0ABS5J4K4_9BACT</name>
<evidence type="ECO:0000256" key="2">
    <source>
        <dbReference type="SAM" id="Coils"/>
    </source>
</evidence>
<keyword evidence="5" id="KW-0418">Kinase</keyword>
<keyword evidence="3" id="KW-0812">Transmembrane</keyword>
<organism evidence="5 6">
    <name type="scientific">Chitinophaga hostae</name>
    <dbReference type="NCBI Taxonomy" id="2831022"/>
    <lineage>
        <taxon>Bacteria</taxon>
        <taxon>Pseudomonadati</taxon>
        <taxon>Bacteroidota</taxon>
        <taxon>Chitinophagia</taxon>
        <taxon>Chitinophagales</taxon>
        <taxon>Chitinophagaceae</taxon>
        <taxon>Chitinophaga</taxon>
    </lineage>
</organism>
<dbReference type="PANTHER" id="PTHR34220:SF7">
    <property type="entry name" value="SENSOR HISTIDINE KINASE YPDA"/>
    <property type="match status" value="1"/>
</dbReference>
<dbReference type="PANTHER" id="PTHR34220">
    <property type="entry name" value="SENSOR HISTIDINE KINASE YPDA"/>
    <property type="match status" value="1"/>
</dbReference>
<sequence length="633" mass="72988">MISPSRFLLIPAVIYCCFLSCSRQNSPTPDTLPAPAGDLPVIGVLKQLIDSGDRFSGAAARRKMQQLRPIAMAAGDKGQGLYYYLEGRQQWFADSNKAAATSYRRMLPNTPFDSSRLIDLYVFQQMGLIRIDLQQKIDDSTFSRIYHLLELAQQFKYPELYRIYDLAAEIHFRYGVYDKAQTYTDKAIAGYPNKKDYYYMSYLMEAQSRIAERQHNYQRALHYEDSALRLALKQPDSIRIATVYAALGVLSEKMGDRKKGHQLMVQAFHIKERLNKVSFREYVNYGQMFMEEKDFPKAIYYINKAADMAREPENAGNLSAAYSSLYNIYYENGDYKKAVQYLDSASNMSLTEMEEQQLKKVMELQAINELKEQQHKTLDISRQYNNQAIILRQQRIILFIFGILLLAGVALTIVLIRQRKLRTLQHSTALEQRLLRSQMEPHFIFNTLAVLQSFIRHDEKEKSVKYLNKFARLLRLNLENSRHNLVQLHQEVEALENYLSLQAIRFEHAFDYEVHPIEGCEDMDVFIPPMLMQPFVENAIQHGMRNLPYKGHISITLQLRNALLHCVIEDNGLGIVEESSPEKNSLSGIITQERLKILSKQTGKLASIAVTDKKDKGGQGVKVTLIIPTQRQK</sequence>
<accession>A0ABS5J4K4</accession>
<keyword evidence="6" id="KW-1185">Reference proteome</keyword>
<evidence type="ECO:0000313" key="5">
    <source>
        <dbReference type="EMBL" id="MBS0030134.1"/>
    </source>
</evidence>
<proteinExistence type="predicted"/>
<keyword evidence="2" id="KW-0175">Coiled coil</keyword>
<dbReference type="InterPro" id="IPR010559">
    <property type="entry name" value="Sig_transdc_His_kin_internal"/>
</dbReference>
<dbReference type="RefSeq" id="WP_211975272.1">
    <property type="nucleotide sequence ID" value="NZ_CBFHAM010000034.1"/>
</dbReference>
<keyword evidence="5" id="KW-0808">Transferase</keyword>
<dbReference type="InterPro" id="IPR019734">
    <property type="entry name" value="TPR_rpt"/>
</dbReference>
<feature type="repeat" description="TPR" evidence="1">
    <location>
        <begin position="319"/>
        <end position="352"/>
    </location>
</feature>
<feature type="transmembrane region" description="Helical" evidence="3">
    <location>
        <begin position="396"/>
        <end position="416"/>
    </location>
</feature>
<dbReference type="Proteomes" id="UP000676386">
    <property type="component" value="Unassembled WGS sequence"/>
</dbReference>
<dbReference type="Pfam" id="PF06580">
    <property type="entry name" value="His_kinase"/>
    <property type="match status" value="1"/>
</dbReference>
<evidence type="ECO:0000313" key="6">
    <source>
        <dbReference type="Proteomes" id="UP000676386"/>
    </source>
</evidence>
<dbReference type="SMART" id="SM00028">
    <property type="entry name" value="TPR"/>
    <property type="match status" value="3"/>
</dbReference>
<dbReference type="Gene3D" id="3.30.565.10">
    <property type="entry name" value="Histidine kinase-like ATPase, C-terminal domain"/>
    <property type="match status" value="1"/>
</dbReference>
<dbReference type="SUPFAM" id="SSF55874">
    <property type="entry name" value="ATPase domain of HSP90 chaperone/DNA topoisomerase II/histidine kinase"/>
    <property type="match status" value="1"/>
</dbReference>
<dbReference type="SUPFAM" id="SSF81901">
    <property type="entry name" value="HCP-like"/>
    <property type="match status" value="1"/>
</dbReference>
<reference evidence="5 6" key="1">
    <citation type="submission" date="2021-04" db="EMBL/GenBank/DDBJ databases">
        <title>Chitinophaga sp. nov., isolated from the rhizosphere soil.</title>
        <authorList>
            <person name="He S."/>
        </authorList>
    </citation>
    <scope>NUCLEOTIDE SEQUENCE [LARGE SCALE GENOMIC DNA]</scope>
    <source>
        <strain evidence="5 6">2R12</strain>
    </source>
</reference>
<dbReference type="EMBL" id="JAGTXB010000012">
    <property type="protein sequence ID" value="MBS0030134.1"/>
    <property type="molecule type" value="Genomic_DNA"/>
</dbReference>
<dbReference type="Gene3D" id="1.25.40.10">
    <property type="entry name" value="Tetratricopeptide repeat domain"/>
    <property type="match status" value="2"/>
</dbReference>
<dbReference type="InterPro" id="IPR036890">
    <property type="entry name" value="HATPase_C_sf"/>
</dbReference>
<evidence type="ECO:0000259" key="4">
    <source>
        <dbReference type="Pfam" id="PF06580"/>
    </source>
</evidence>
<dbReference type="InterPro" id="IPR050640">
    <property type="entry name" value="Bact_2-comp_sensor_kinase"/>
</dbReference>
<evidence type="ECO:0000256" key="3">
    <source>
        <dbReference type="SAM" id="Phobius"/>
    </source>
</evidence>
<keyword evidence="1" id="KW-0802">TPR repeat</keyword>
<dbReference type="GO" id="GO:0016301">
    <property type="term" value="F:kinase activity"/>
    <property type="evidence" value="ECO:0007669"/>
    <property type="project" value="UniProtKB-KW"/>
</dbReference>
<keyword evidence="3" id="KW-1133">Transmembrane helix</keyword>